<dbReference type="PANTHER" id="PTHR30055">
    <property type="entry name" value="HTH-TYPE TRANSCRIPTIONAL REGULATOR RUTR"/>
    <property type="match status" value="1"/>
</dbReference>
<sequence length="258" mass="28957">MQVHRCAGVGNCGDNCCAYRGHEKCLQNRIHRRTITHYLLVGRQWRRYLVTVSIATASESAPSTRDQILDEALKCFAEKGYEGTSLNDIAAGVGIRRPSLLHHFASKEALYGDVFERLLSDWMERLDEAVDVPATGWDKAELVLRACLDLFAETPDYVRIMRREALDGGVHLGIDLSGVLRPFFDNAVTYLESQMDAGVFTRLDARHLLITGYGAILTYFSDSPFVDGLIDDNAMNSKNVSDHQEHVIQFFKSALLRS</sequence>
<dbReference type="InterPro" id="IPR041474">
    <property type="entry name" value="NicS_C"/>
</dbReference>
<dbReference type="SUPFAM" id="SSF46689">
    <property type="entry name" value="Homeodomain-like"/>
    <property type="match status" value="1"/>
</dbReference>
<dbReference type="PROSITE" id="PS50977">
    <property type="entry name" value="HTH_TETR_2"/>
    <property type="match status" value="1"/>
</dbReference>
<evidence type="ECO:0000256" key="1">
    <source>
        <dbReference type="ARBA" id="ARBA00023125"/>
    </source>
</evidence>
<dbReference type="Pfam" id="PF17938">
    <property type="entry name" value="TetR_C_29"/>
    <property type="match status" value="1"/>
</dbReference>
<keyword evidence="1" id="KW-0238">DNA-binding</keyword>
<evidence type="ECO:0000313" key="3">
    <source>
        <dbReference type="EMBL" id="CAB4640113.1"/>
    </source>
</evidence>
<dbReference type="SUPFAM" id="SSF48498">
    <property type="entry name" value="Tetracyclin repressor-like, C-terminal domain"/>
    <property type="match status" value="1"/>
</dbReference>
<dbReference type="GO" id="GO:0000976">
    <property type="term" value="F:transcription cis-regulatory region binding"/>
    <property type="evidence" value="ECO:0007669"/>
    <property type="project" value="TreeGrafter"/>
</dbReference>
<reference evidence="3" key="1">
    <citation type="submission" date="2020-05" db="EMBL/GenBank/DDBJ databases">
        <authorList>
            <person name="Chiriac C."/>
            <person name="Salcher M."/>
            <person name="Ghai R."/>
            <person name="Kavagutti S V."/>
        </authorList>
    </citation>
    <scope>NUCLEOTIDE SEQUENCE</scope>
</reference>
<dbReference type="InterPro" id="IPR001647">
    <property type="entry name" value="HTH_TetR"/>
</dbReference>
<dbReference type="InterPro" id="IPR050109">
    <property type="entry name" value="HTH-type_TetR-like_transc_reg"/>
</dbReference>
<dbReference type="InterPro" id="IPR036271">
    <property type="entry name" value="Tet_transcr_reg_TetR-rel_C_sf"/>
</dbReference>
<proteinExistence type="predicted"/>
<dbReference type="InterPro" id="IPR009057">
    <property type="entry name" value="Homeodomain-like_sf"/>
</dbReference>
<feature type="domain" description="HTH tetR-type" evidence="2">
    <location>
        <begin position="62"/>
        <end position="122"/>
    </location>
</feature>
<dbReference type="EMBL" id="CAEZVQ010000125">
    <property type="protein sequence ID" value="CAB4640113.1"/>
    <property type="molecule type" value="Genomic_DNA"/>
</dbReference>
<dbReference type="PANTHER" id="PTHR30055:SF226">
    <property type="entry name" value="HTH-TYPE TRANSCRIPTIONAL REGULATOR PKSA"/>
    <property type="match status" value="1"/>
</dbReference>
<dbReference type="Gene3D" id="1.10.357.10">
    <property type="entry name" value="Tetracycline Repressor, domain 2"/>
    <property type="match status" value="1"/>
</dbReference>
<dbReference type="Gene3D" id="1.10.10.60">
    <property type="entry name" value="Homeodomain-like"/>
    <property type="match status" value="1"/>
</dbReference>
<evidence type="ECO:0000259" key="2">
    <source>
        <dbReference type="PROSITE" id="PS50977"/>
    </source>
</evidence>
<gene>
    <name evidence="3" type="ORF">UFOPK2086_00912</name>
</gene>
<dbReference type="Pfam" id="PF00440">
    <property type="entry name" value="TetR_N"/>
    <property type="match status" value="1"/>
</dbReference>
<dbReference type="PRINTS" id="PR00455">
    <property type="entry name" value="HTHTETR"/>
</dbReference>
<name>A0A6J6JVU7_9ZZZZ</name>
<accession>A0A6J6JVU7</accession>
<dbReference type="AlphaFoldDB" id="A0A6J6JVU7"/>
<protein>
    <submittedName>
        <fullName evidence="3">Unannotated protein</fullName>
    </submittedName>
</protein>
<dbReference type="GO" id="GO:0003700">
    <property type="term" value="F:DNA-binding transcription factor activity"/>
    <property type="evidence" value="ECO:0007669"/>
    <property type="project" value="TreeGrafter"/>
</dbReference>
<organism evidence="3">
    <name type="scientific">freshwater metagenome</name>
    <dbReference type="NCBI Taxonomy" id="449393"/>
    <lineage>
        <taxon>unclassified sequences</taxon>
        <taxon>metagenomes</taxon>
        <taxon>ecological metagenomes</taxon>
    </lineage>
</organism>